<dbReference type="VEuPathDB" id="FungiDB:DNF11_0132"/>
<gene>
    <name evidence="1" type="ORF">DNF11_0132</name>
</gene>
<name>A0A3G2S1A7_MALR7</name>
<accession>A0A3G2S1A7</accession>
<proteinExistence type="predicted"/>
<dbReference type="AlphaFoldDB" id="A0A3G2S1A7"/>
<dbReference type="EMBL" id="CP033148">
    <property type="protein sequence ID" value="AYO41082.1"/>
    <property type="molecule type" value="Genomic_DNA"/>
</dbReference>
<organism evidence="1 2">
    <name type="scientific">Malassezia restricta (strain ATCC 96810 / NBRC 103918 / CBS 7877)</name>
    <name type="common">Seborrheic dermatitis infection agent</name>
    <dbReference type="NCBI Taxonomy" id="425264"/>
    <lineage>
        <taxon>Eukaryota</taxon>
        <taxon>Fungi</taxon>
        <taxon>Dikarya</taxon>
        <taxon>Basidiomycota</taxon>
        <taxon>Ustilaginomycotina</taxon>
        <taxon>Malasseziomycetes</taxon>
        <taxon>Malasseziales</taxon>
        <taxon>Malasseziaceae</taxon>
        <taxon>Malassezia</taxon>
    </lineage>
</organism>
<keyword evidence="2" id="KW-1185">Reference proteome</keyword>
<reference evidence="1 2" key="1">
    <citation type="submission" date="2018-10" db="EMBL/GenBank/DDBJ databases">
        <title>Complete genome sequence of Malassezia restricta CBS 7877.</title>
        <authorList>
            <person name="Morand S.C."/>
            <person name="Bertignac M."/>
            <person name="Iltis A."/>
            <person name="Kolder I."/>
            <person name="Pirovano W."/>
            <person name="Jourdain R."/>
            <person name="Clavaud C."/>
        </authorList>
    </citation>
    <scope>NUCLEOTIDE SEQUENCE [LARGE SCALE GENOMIC DNA]</scope>
    <source>
        <strain evidence="1 2">CBS 7877</strain>
    </source>
</reference>
<dbReference type="Proteomes" id="UP000269793">
    <property type="component" value="Chromosome I"/>
</dbReference>
<evidence type="ECO:0000313" key="2">
    <source>
        <dbReference type="Proteomes" id="UP000269793"/>
    </source>
</evidence>
<sequence>MQVEVVDYDTPEEEEGGREESCMLQLCLTSGLIRIELPPCTDRAAAQVSVHALAELSERCVAQENVMQMQQNTSNDALSLLQAELESERAKYREVTFAARTM</sequence>
<evidence type="ECO:0000313" key="1">
    <source>
        <dbReference type="EMBL" id="AYO41082.1"/>
    </source>
</evidence>
<protein>
    <submittedName>
        <fullName evidence="1">Uncharacterized protein</fullName>
    </submittedName>
</protein>